<dbReference type="SUPFAM" id="SSF51905">
    <property type="entry name" value="FAD/NAD(P)-binding domain"/>
    <property type="match status" value="1"/>
</dbReference>
<dbReference type="InterPro" id="IPR007867">
    <property type="entry name" value="GMC_OxRtase_C"/>
</dbReference>
<keyword evidence="23" id="KW-1185">Reference proteome</keyword>
<evidence type="ECO:0000256" key="2">
    <source>
        <dbReference type="ARBA" id="ARBA00004613"/>
    </source>
</evidence>
<comment type="function">
    <text evidence="12">Catalyzes the single-oxidation or sequential double oxidation reaction of carbohydrates primarily at carbon-2 and/or carbon-3 with the concomitant reduction of the flavin. The enzyme exhibits a broad sugar substrate specificity, oxidizing different aldopyranoses to the corresponding C-1, C-2, C-3 or C-1,2, C-2,3 and C-3,4 (di)dehydro sugars with substrate-specific regioselectivity. Accepts only a narrow range of electron acceptors such as substituted benzoquinones and complexed metal ions and reacts extremely slowly with O(2) as acceptor. May play a role in the natural recycling of plant matter by oxidizing all major monosaccharides in lignocellulose and by reducing quinone compounds or reactive radical species generated during lignin depolymerization.</text>
</comment>
<comment type="catalytic activity">
    <reaction evidence="14">
        <text>pyranose + acceptor = pyranos-2,3-diulose + reduced acceptor.</text>
        <dbReference type="EC" id="1.1.99.29"/>
    </reaction>
</comment>
<dbReference type="GO" id="GO:0005576">
    <property type="term" value="C:extracellular region"/>
    <property type="evidence" value="ECO:0007669"/>
    <property type="project" value="UniProtKB-SubCell"/>
</dbReference>
<evidence type="ECO:0000256" key="18">
    <source>
        <dbReference type="PIRSR" id="PIRSR000137-1"/>
    </source>
</evidence>
<dbReference type="OrthoDB" id="269227at2759"/>
<evidence type="ECO:0000256" key="13">
    <source>
        <dbReference type="ARBA" id="ARBA00033986"/>
    </source>
</evidence>
<comment type="catalytic activity">
    <reaction evidence="15">
        <text>pyranose + acceptor = pyranos-3-ulose + reduced acceptor.</text>
        <dbReference type="EC" id="1.1.99.29"/>
    </reaction>
</comment>
<comment type="subunit">
    <text evidence="4">Monomer.</text>
</comment>
<dbReference type="EMBL" id="ML213629">
    <property type="protein sequence ID" value="TFK34624.1"/>
    <property type="molecule type" value="Genomic_DNA"/>
</dbReference>
<dbReference type="Pfam" id="PF00732">
    <property type="entry name" value="GMC_oxred_N"/>
    <property type="match status" value="1"/>
</dbReference>
<dbReference type="InterPro" id="IPR036188">
    <property type="entry name" value="FAD/NAD-bd_sf"/>
</dbReference>
<evidence type="ECO:0000256" key="8">
    <source>
        <dbReference type="ARBA" id="ARBA00022729"/>
    </source>
</evidence>
<evidence type="ECO:0000256" key="1">
    <source>
        <dbReference type="ARBA" id="ARBA00001974"/>
    </source>
</evidence>
<comment type="catalytic activity">
    <reaction evidence="17">
        <text>a pyranoside + acceptor = a pyranosid-3,4-diulose + reduced acceptor.</text>
        <dbReference type="EC" id="1.1.99.29"/>
    </reaction>
</comment>
<keyword evidence="9 19" id="KW-0274">FAD</keyword>
<keyword evidence="11" id="KW-0325">Glycoprotein</keyword>
<dbReference type="STRING" id="68775.A0A5C3LN79"/>
<feature type="active site" description="Proton donor" evidence="18">
    <location>
        <position position="527"/>
    </location>
</feature>
<evidence type="ECO:0000256" key="10">
    <source>
        <dbReference type="ARBA" id="ARBA00023002"/>
    </source>
</evidence>
<comment type="catalytic activity">
    <reaction evidence="13">
        <text>pyranose + acceptor = pyranos-2-ulose + reduced acceptor.</text>
        <dbReference type="EC" id="1.1.99.29"/>
    </reaction>
</comment>
<evidence type="ECO:0000256" key="17">
    <source>
        <dbReference type="ARBA" id="ARBA00034059"/>
    </source>
</evidence>
<evidence type="ECO:0000256" key="9">
    <source>
        <dbReference type="ARBA" id="ARBA00022827"/>
    </source>
</evidence>
<proteinExistence type="inferred from homology"/>
<feature type="active site" description="Proton acceptor" evidence="18">
    <location>
        <position position="571"/>
    </location>
</feature>
<feature type="binding site" evidence="19">
    <location>
        <position position="260"/>
    </location>
    <ligand>
        <name>FAD</name>
        <dbReference type="ChEBI" id="CHEBI:57692"/>
    </ligand>
</feature>
<comment type="catalytic activity">
    <reaction evidence="16">
        <text>a pyranoside + acceptor = a pyranosid-3-ulose + reduced acceptor.</text>
        <dbReference type="EC" id="1.1.99.29"/>
    </reaction>
</comment>
<dbReference type="GO" id="GO:0033718">
    <property type="term" value="F:pyranose dehydrogenase (acceptor) activity"/>
    <property type="evidence" value="ECO:0007669"/>
    <property type="project" value="UniProtKB-EC"/>
</dbReference>
<evidence type="ECO:0000256" key="11">
    <source>
        <dbReference type="ARBA" id="ARBA00023180"/>
    </source>
</evidence>
<evidence type="ECO:0000256" key="7">
    <source>
        <dbReference type="ARBA" id="ARBA00022630"/>
    </source>
</evidence>
<evidence type="ECO:0000256" key="15">
    <source>
        <dbReference type="ARBA" id="ARBA00034029"/>
    </source>
</evidence>
<protein>
    <recommendedName>
        <fullName evidence="5">pyranose dehydrogenase (acceptor)</fullName>
        <ecNumber evidence="5">1.1.99.29</ecNumber>
    </recommendedName>
</protein>
<evidence type="ECO:0000256" key="12">
    <source>
        <dbReference type="ARBA" id="ARBA00024699"/>
    </source>
</evidence>
<dbReference type="InterPro" id="IPR000172">
    <property type="entry name" value="GMC_OxRdtase_N"/>
</dbReference>
<evidence type="ECO:0000256" key="5">
    <source>
        <dbReference type="ARBA" id="ARBA00013177"/>
    </source>
</evidence>
<accession>A0A5C3LN79</accession>
<dbReference type="Pfam" id="PF05199">
    <property type="entry name" value="GMC_oxred_C"/>
    <property type="match status" value="1"/>
</dbReference>
<dbReference type="PROSITE" id="PS00624">
    <property type="entry name" value="GMC_OXRED_2"/>
    <property type="match status" value="1"/>
</dbReference>
<name>A0A5C3LN79_9AGAR</name>
<keyword evidence="7" id="KW-0285">Flavoprotein</keyword>
<feature type="chain" id="PRO_5022720291" description="pyranose dehydrogenase (acceptor)" evidence="20">
    <location>
        <begin position="20"/>
        <end position="601"/>
    </location>
</feature>
<sequence length="601" mass="65446">MLWRLQVLLSLACVGVCSIVEHVSELPGLEYDFIVIGGGTAGNVVANRLTEDNRHSVLVLEAGPSNKDVLNSMVPFLCNHLTPNTPFDWNFTSIPQKGLNDRVISYPRGHILGGSSSVNFMAYTRGTSEDWDRYARLTNDYGWSWERIQPFIHKNEKFEPSADNHNITGQFNASLHNFHGVNSVSLPGSPQSIDGRVIQTTQELEEFPFNLDMNSGHHLGIGWAQTTIGTNGQRSSSATSYLGPNFANRSNLHVLLHAQVSRVIKTGTEQGKPAFQGVEFTEGVGGPWRRATARREIILSAGSIGTPHILMNSGIGDPKELARFGIKSIVDLPSVGRNLSDHPFVSNQWLVNSPLAPTFDSVNRNSSLMTNDLQQWNQTHTGPLVDALFNHLGWLRVANISSILKGRQDPAAGPNTGHIEFVISNGLTHPPVPATGNFLIVSTAVLSPTSRGSVMLNSSDPFARPLIDPNFLSTDIDIGIMREGIRSASRFVGANAWSGYIISAVSNATTDEEIDFFIRNNTGSFFHPVGTAAMSPKGAKFGVVDPDLRVKGASCLRVVDASVLPIVPAAHTQVATYVIAERASELIRDATGYYYDYSNNY</sequence>
<evidence type="ECO:0000313" key="22">
    <source>
        <dbReference type="EMBL" id="TFK34624.1"/>
    </source>
</evidence>
<evidence type="ECO:0000256" key="4">
    <source>
        <dbReference type="ARBA" id="ARBA00011245"/>
    </source>
</evidence>
<comment type="cofactor">
    <cofactor evidence="1 19">
        <name>FAD</name>
        <dbReference type="ChEBI" id="CHEBI:57692"/>
    </cofactor>
</comment>
<keyword evidence="10" id="KW-0560">Oxidoreductase</keyword>
<evidence type="ECO:0000256" key="16">
    <source>
        <dbReference type="ARBA" id="ARBA00034050"/>
    </source>
</evidence>
<organism evidence="22 23">
    <name type="scientific">Crucibulum laeve</name>
    <dbReference type="NCBI Taxonomy" id="68775"/>
    <lineage>
        <taxon>Eukaryota</taxon>
        <taxon>Fungi</taxon>
        <taxon>Dikarya</taxon>
        <taxon>Basidiomycota</taxon>
        <taxon>Agaricomycotina</taxon>
        <taxon>Agaricomycetes</taxon>
        <taxon>Agaricomycetidae</taxon>
        <taxon>Agaricales</taxon>
        <taxon>Agaricineae</taxon>
        <taxon>Nidulariaceae</taxon>
        <taxon>Crucibulum</taxon>
    </lineage>
</organism>
<feature type="signal peptide" evidence="20">
    <location>
        <begin position="1"/>
        <end position="19"/>
    </location>
</feature>
<comment type="subcellular location">
    <subcellularLocation>
        <location evidence="2">Secreted</location>
    </subcellularLocation>
</comment>
<evidence type="ECO:0000313" key="23">
    <source>
        <dbReference type="Proteomes" id="UP000308652"/>
    </source>
</evidence>
<keyword evidence="6" id="KW-0964">Secreted</keyword>
<evidence type="ECO:0000256" key="3">
    <source>
        <dbReference type="ARBA" id="ARBA00010790"/>
    </source>
</evidence>
<gene>
    <name evidence="22" type="ORF">BDQ12DRAFT_762655</name>
</gene>
<dbReference type="PANTHER" id="PTHR11552">
    <property type="entry name" value="GLUCOSE-METHANOL-CHOLINE GMC OXIDOREDUCTASE"/>
    <property type="match status" value="1"/>
</dbReference>
<dbReference type="AlphaFoldDB" id="A0A5C3LN79"/>
<dbReference type="SUPFAM" id="SSF54373">
    <property type="entry name" value="FAD-linked reductases, C-terminal domain"/>
    <property type="match status" value="1"/>
</dbReference>
<evidence type="ECO:0000256" key="20">
    <source>
        <dbReference type="SAM" id="SignalP"/>
    </source>
</evidence>
<comment type="similarity">
    <text evidence="3">Belongs to the GMC oxidoreductase family.</text>
</comment>
<keyword evidence="8 20" id="KW-0732">Signal</keyword>
<dbReference type="Proteomes" id="UP000308652">
    <property type="component" value="Unassembled WGS sequence"/>
</dbReference>
<dbReference type="Gene3D" id="3.50.50.60">
    <property type="entry name" value="FAD/NAD(P)-binding domain"/>
    <property type="match status" value="1"/>
</dbReference>
<evidence type="ECO:0000256" key="19">
    <source>
        <dbReference type="PIRSR" id="PIRSR000137-2"/>
    </source>
</evidence>
<dbReference type="GO" id="GO:0050660">
    <property type="term" value="F:flavin adenine dinucleotide binding"/>
    <property type="evidence" value="ECO:0007669"/>
    <property type="project" value="InterPro"/>
</dbReference>
<feature type="domain" description="Glucose-methanol-choline oxidoreductase N-terminal" evidence="21">
    <location>
        <begin position="302"/>
        <end position="316"/>
    </location>
</feature>
<evidence type="ECO:0000259" key="21">
    <source>
        <dbReference type="PROSITE" id="PS00624"/>
    </source>
</evidence>
<evidence type="ECO:0000256" key="14">
    <source>
        <dbReference type="ARBA" id="ARBA00034010"/>
    </source>
</evidence>
<dbReference type="EC" id="1.1.99.29" evidence="5"/>
<evidence type="ECO:0000256" key="6">
    <source>
        <dbReference type="ARBA" id="ARBA00022525"/>
    </source>
</evidence>
<dbReference type="InterPro" id="IPR012132">
    <property type="entry name" value="GMC_OxRdtase"/>
</dbReference>
<reference evidence="22 23" key="1">
    <citation type="journal article" date="2019" name="Nat. Ecol. Evol.">
        <title>Megaphylogeny resolves global patterns of mushroom evolution.</title>
        <authorList>
            <person name="Varga T."/>
            <person name="Krizsan K."/>
            <person name="Foldi C."/>
            <person name="Dima B."/>
            <person name="Sanchez-Garcia M."/>
            <person name="Sanchez-Ramirez S."/>
            <person name="Szollosi G.J."/>
            <person name="Szarkandi J.G."/>
            <person name="Papp V."/>
            <person name="Albert L."/>
            <person name="Andreopoulos W."/>
            <person name="Angelini C."/>
            <person name="Antonin V."/>
            <person name="Barry K.W."/>
            <person name="Bougher N.L."/>
            <person name="Buchanan P."/>
            <person name="Buyck B."/>
            <person name="Bense V."/>
            <person name="Catcheside P."/>
            <person name="Chovatia M."/>
            <person name="Cooper J."/>
            <person name="Damon W."/>
            <person name="Desjardin D."/>
            <person name="Finy P."/>
            <person name="Geml J."/>
            <person name="Haridas S."/>
            <person name="Hughes K."/>
            <person name="Justo A."/>
            <person name="Karasinski D."/>
            <person name="Kautmanova I."/>
            <person name="Kiss B."/>
            <person name="Kocsube S."/>
            <person name="Kotiranta H."/>
            <person name="LaButti K.M."/>
            <person name="Lechner B.E."/>
            <person name="Liimatainen K."/>
            <person name="Lipzen A."/>
            <person name="Lukacs Z."/>
            <person name="Mihaltcheva S."/>
            <person name="Morgado L.N."/>
            <person name="Niskanen T."/>
            <person name="Noordeloos M.E."/>
            <person name="Ohm R.A."/>
            <person name="Ortiz-Santana B."/>
            <person name="Ovrebo C."/>
            <person name="Racz N."/>
            <person name="Riley R."/>
            <person name="Savchenko A."/>
            <person name="Shiryaev A."/>
            <person name="Soop K."/>
            <person name="Spirin V."/>
            <person name="Szebenyi C."/>
            <person name="Tomsovsky M."/>
            <person name="Tulloss R.E."/>
            <person name="Uehling J."/>
            <person name="Grigoriev I.V."/>
            <person name="Vagvolgyi C."/>
            <person name="Papp T."/>
            <person name="Martin F.M."/>
            <person name="Miettinen O."/>
            <person name="Hibbett D.S."/>
            <person name="Nagy L.G."/>
        </authorList>
    </citation>
    <scope>NUCLEOTIDE SEQUENCE [LARGE SCALE GENOMIC DNA]</scope>
    <source>
        <strain evidence="22 23">CBS 166.37</strain>
    </source>
</reference>
<dbReference type="Gene3D" id="3.30.560.10">
    <property type="entry name" value="Glucose Oxidase, domain 3"/>
    <property type="match status" value="1"/>
</dbReference>
<dbReference type="PIRSF" id="PIRSF000137">
    <property type="entry name" value="Alcohol_oxidase"/>
    <property type="match status" value="1"/>
</dbReference>
<dbReference type="PANTHER" id="PTHR11552:SF201">
    <property type="entry name" value="GLUCOSE-METHANOL-CHOLINE OXIDOREDUCTASE N-TERMINAL DOMAIN-CONTAINING PROTEIN"/>
    <property type="match status" value="1"/>
</dbReference>